<dbReference type="EMBL" id="KQ965745">
    <property type="protein sequence ID" value="KXS17671.1"/>
    <property type="molecule type" value="Genomic_DNA"/>
</dbReference>
<protein>
    <recommendedName>
        <fullName evidence="1">Histone H1</fullName>
    </recommendedName>
</protein>
<evidence type="ECO:0000313" key="4">
    <source>
        <dbReference type="EMBL" id="KXS17671.1"/>
    </source>
</evidence>
<dbReference type="Proteomes" id="UP000070544">
    <property type="component" value="Unassembled WGS sequence"/>
</dbReference>
<dbReference type="AlphaFoldDB" id="A0A139ALL6"/>
<organism evidence="4 5">
    <name type="scientific">Gonapodya prolifera (strain JEL478)</name>
    <name type="common">Monoblepharis prolifera</name>
    <dbReference type="NCBI Taxonomy" id="1344416"/>
    <lineage>
        <taxon>Eukaryota</taxon>
        <taxon>Fungi</taxon>
        <taxon>Fungi incertae sedis</taxon>
        <taxon>Chytridiomycota</taxon>
        <taxon>Chytridiomycota incertae sedis</taxon>
        <taxon>Monoblepharidomycetes</taxon>
        <taxon>Monoblepharidales</taxon>
        <taxon>Gonapodyaceae</taxon>
        <taxon>Gonapodya</taxon>
    </lineage>
</organism>
<feature type="region of interest" description="Disordered" evidence="2">
    <location>
        <begin position="177"/>
        <end position="196"/>
    </location>
</feature>
<feature type="compositionally biased region" description="Low complexity" evidence="2">
    <location>
        <begin position="108"/>
        <end position="120"/>
    </location>
</feature>
<keyword evidence="5" id="KW-1185">Reference proteome</keyword>
<dbReference type="GO" id="GO:0006334">
    <property type="term" value="P:nucleosome assembly"/>
    <property type="evidence" value="ECO:0007669"/>
    <property type="project" value="InterPro"/>
</dbReference>
<gene>
    <name evidence="4" type="ORF">M427DRAFT_243612</name>
</gene>
<evidence type="ECO:0000256" key="2">
    <source>
        <dbReference type="SAM" id="MobiDB-lite"/>
    </source>
</evidence>
<dbReference type="InterPro" id="IPR036388">
    <property type="entry name" value="WH-like_DNA-bd_sf"/>
</dbReference>
<feature type="domain" description="H15" evidence="3">
    <location>
        <begin position="10"/>
        <end position="59"/>
    </location>
</feature>
<dbReference type="Pfam" id="PF00538">
    <property type="entry name" value="Linker_histone"/>
    <property type="match status" value="1"/>
</dbReference>
<proteinExistence type="predicted"/>
<sequence length="304" mass="32836">MFISFWQEPRRGSARQDIVKYIRSNYANLQDLEAHTIIAIRKHLDTGMLEYTNGSSGPLGIKRSAGPPRNLKAAKETPNCLGSVTYSQPDVQPVGRQLSKKVAVAVGTPSGSTTSLTSHTNTERARTSSANTQTIDKAKIGKSNTKNQRIQSSSTRGGPLGTGRNDTNRGGQIRSAATTKGLQGTNRQPHGATRDLASSPENFKIAKAGSVIPLSVLFHFFAWSLRCSLAYSPVAISETVQALRASFHPLVLSEILPIILGTEPGPNGTMEVPLCCLFLLALMLTFQSNRSMGLVWHNQLDQVP</sequence>
<dbReference type="InterPro" id="IPR005818">
    <property type="entry name" value="Histone_H1/H5_H15"/>
</dbReference>
<dbReference type="GO" id="GO:0000786">
    <property type="term" value="C:nucleosome"/>
    <property type="evidence" value="ECO:0007669"/>
    <property type="project" value="InterPro"/>
</dbReference>
<dbReference type="Gene3D" id="1.10.10.10">
    <property type="entry name" value="Winged helix-like DNA-binding domain superfamily/Winged helix DNA-binding domain"/>
    <property type="match status" value="1"/>
</dbReference>
<feature type="compositionally biased region" description="Polar residues" evidence="2">
    <location>
        <begin position="142"/>
        <end position="156"/>
    </location>
</feature>
<feature type="region of interest" description="Disordered" evidence="2">
    <location>
        <begin position="105"/>
        <end position="172"/>
    </location>
</feature>
<feature type="compositionally biased region" description="Polar residues" evidence="2">
    <location>
        <begin position="177"/>
        <end position="188"/>
    </location>
</feature>
<evidence type="ECO:0000259" key="3">
    <source>
        <dbReference type="Pfam" id="PF00538"/>
    </source>
</evidence>
<accession>A0A139ALL6</accession>
<reference evidence="4 5" key="1">
    <citation type="journal article" date="2015" name="Genome Biol. Evol.">
        <title>Phylogenomic analyses indicate that early fungi evolved digesting cell walls of algal ancestors of land plants.</title>
        <authorList>
            <person name="Chang Y."/>
            <person name="Wang S."/>
            <person name="Sekimoto S."/>
            <person name="Aerts A.L."/>
            <person name="Choi C."/>
            <person name="Clum A."/>
            <person name="LaButti K.M."/>
            <person name="Lindquist E.A."/>
            <person name="Yee Ngan C."/>
            <person name="Ohm R.A."/>
            <person name="Salamov A.A."/>
            <person name="Grigoriev I.V."/>
            <person name="Spatafora J.W."/>
            <person name="Berbee M.L."/>
        </authorList>
    </citation>
    <scope>NUCLEOTIDE SEQUENCE [LARGE SCALE GENOMIC DNA]</scope>
    <source>
        <strain evidence="4 5">JEL478</strain>
    </source>
</reference>
<dbReference type="GO" id="GO:0003677">
    <property type="term" value="F:DNA binding"/>
    <property type="evidence" value="ECO:0007669"/>
    <property type="project" value="InterPro"/>
</dbReference>
<evidence type="ECO:0000256" key="1">
    <source>
        <dbReference type="ARBA" id="ARBA00020833"/>
    </source>
</evidence>
<name>A0A139ALL6_GONPJ</name>
<evidence type="ECO:0000313" key="5">
    <source>
        <dbReference type="Proteomes" id="UP000070544"/>
    </source>
</evidence>